<dbReference type="GO" id="GO:0006508">
    <property type="term" value="P:proteolysis"/>
    <property type="evidence" value="ECO:0007669"/>
    <property type="project" value="UniProtKB-KW"/>
</dbReference>
<dbReference type="PRINTS" id="PR00722">
    <property type="entry name" value="CHYMOTRYPSIN"/>
</dbReference>
<dbReference type="PROSITE" id="PS00135">
    <property type="entry name" value="TRYPSIN_SER"/>
    <property type="match status" value="1"/>
</dbReference>
<dbReference type="InterPro" id="IPR001254">
    <property type="entry name" value="Trypsin_dom"/>
</dbReference>
<organism evidence="6">
    <name type="scientific">Corethrella appendiculata</name>
    <dbReference type="NCBI Taxonomy" id="1370023"/>
    <lineage>
        <taxon>Eukaryota</taxon>
        <taxon>Metazoa</taxon>
        <taxon>Ecdysozoa</taxon>
        <taxon>Arthropoda</taxon>
        <taxon>Hexapoda</taxon>
        <taxon>Insecta</taxon>
        <taxon>Pterygota</taxon>
        <taxon>Neoptera</taxon>
        <taxon>Endopterygota</taxon>
        <taxon>Diptera</taxon>
        <taxon>Nematocera</taxon>
        <taxon>Culicoidea</taxon>
        <taxon>Chaoboridae</taxon>
        <taxon>Corethrella</taxon>
    </lineage>
</organism>
<dbReference type="InterPro" id="IPR043504">
    <property type="entry name" value="Peptidase_S1_PA_chymotrypsin"/>
</dbReference>
<name>U5EXE0_9DIPT</name>
<evidence type="ECO:0000256" key="2">
    <source>
        <dbReference type="ARBA" id="ARBA00024195"/>
    </source>
</evidence>
<sequence length="366" mass="40393">MAKVCNMLQNNVILLIFFITQSYTLDPIWHEGQQCHMKDGTEAICRKEIECPWLEQNVTKNKTFNYIRDVKRCSFMGDDAIICCPQILGSRGEVDPNQRRKSQIACEEFSLYGDRLVNHISGGQAADIGEFPHAVALGYPTTPMEYKCGASLISGKFLLTAAHCCEKHLLPRVARIGAVALTDINDGSTPQMIQIKTCTVHPDFKPKTKSNDIAVIELQRPVNIEPNAYPACLYSNSTDPSSTTILSAEGWGATSFDGTPSIGLMKVNLTIFDFQECNKTLKVHESARRPLQLSEKTQFCALGVLKGESFGDTCPGDSGGPLQLQVNNRLHLFGITSYGITCGSKVPAVYTKVSSYLDWIESIVWP</sequence>
<comment type="similarity">
    <text evidence="2">Belongs to the peptidase S1 family. CLIP subfamily.</text>
</comment>
<dbReference type="InterPro" id="IPR001314">
    <property type="entry name" value="Peptidase_S1A"/>
</dbReference>
<feature type="domain" description="Peptidase S1" evidence="5">
    <location>
        <begin position="120"/>
        <end position="365"/>
    </location>
</feature>
<dbReference type="Gene3D" id="2.40.10.10">
    <property type="entry name" value="Trypsin-like serine proteases"/>
    <property type="match status" value="1"/>
</dbReference>
<dbReference type="GO" id="GO:0004252">
    <property type="term" value="F:serine-type endopeptidase activity"/>
    <property type="evidence" value="ECO:0007669"/>
    <property type="project" value="InterPro"/>
</dbReference>
<keyword evidence="3" id="KW-0720">Serine protease</keyword>
<evidence type="ECO:0000313" key="6">
    <source>
        <dbReference type="EMBL" id="JAB58876.1"/>
    </source>
</evidence>
<dbReference type="FunFam" id="2.40.10.10:FF:000068">
    <property type="entry name" value="transmembrane protease serine 2"/>
    <property type="match status" value="1"/>
</dbReference>
<feature type="chain" id="PRO_5004659953" evidence="4">
    <location>
        <begin position="25"/>
        <end position="366"/>
    </location>
</feature>
<keyword evidence="4" id="KW-0732">Signal</keyword>
<evidence type="ECO:0000256" key="1">
    <source>
        <dbReference type="ARBA" id="ARBA00023157"/>
    </source>
</evidence>
<evidence type="ECO:0000259" key="5">
    <source>
        <dbReference type="PROSITE" id="PS50240"/>
    </source>
</evidence>
<dbReference type="SUPFAM" id="SSF50494">
    <property type="entry name" value="Trypsin-like serine proteases"/>
    <property type="match status" value="1"/>
</dbReference>
<dbReference type="SMART" id="SM00020">
    <property type="entry name" value="Tryp_SPc"/>
    <property type="match status" value="1"/>
</dbReference>
<dbReference type="EMBL" id="GANO01000995">
    <property type="protein sequence ID" value="JAB58876.1"/>
    <property type="molecule type" value="mRNA"/>
</dbReference>
<dbReference type="Pfam" id="PF00089">
    <property type="entry name" value="Trypsin"/>
    <property type="match status" value="1"/>
</dbReference>
<dbReference type="PANTHER" id="PTHR24252">
    <property type="entry name" value="ACROSIN-RELATED"/>
    <property type="match status" value="1"/>
</dbReference>
<evidence type="ECO:0000256" key="3">
    <source>
        <dbReference type="RuleBase" id="RU363034"/>
    </source>
</evidence>
<proteinExistence type="evidence at transcript level"/>
<evidence type="ECO:0000256" key="4">
    <source>
        <dbReference type="SAM" id="SignalP"/>
    </source>
</evidence>
<dbReference type="CDD" id="cd00190">
    <property type="entry name" value="Tryp_SPc"/>
    <property type="match status" value="1"/>
</dbReference>
<protein>
    <submittedName>
        <fullName evidence="6">Putative trypsin-like serine protease</fullName>
    </submittedName>
</protein>
<dbReference type="PROSITE" id="PS00134">
    <property type="entry name" value="TRYPSIN_HIS"/>
    <property type="match status" value="1"/>
</dbReference>
<dbReference type="InterPro" id="IPR018114">
    <property type="entry name" value="TRYPSIN_HIS"/>
</dbReference>
<dbReference type="InterPro" id="IPR033116">
    <property type="entry name" value="TRYPSIN_SER"/>
</dbReference>
<feature type="signal peptide" evidence="4">
    <location>
        <begin position="1"/>
        <end position="24"/>
    </location>
</feature>
<keyword evidence="3 6" id="KW-0645">Protease</keyword>
<dbReference type="InterPro" id="IPR009003">
    <property type="entry name" value="Peptidase_S1_PA"/>
</dbReference>
<reference evidence="6" key="1">
    <citation type="journal article" date="2014" name="Insect Biochem. Mol. Biol.">
        <title>An insight into the sialome of the frog biting fly, Corethrella appendiculata.</title>
        <authorList>
            <person name="Ribeiro J.M.C."/>
            <person name="Chagas A.C."/>
            <person name="Pham V.M."/>
            <person name="Lounibos L.P."/>
            <person name="Calvo E."/>
        </authorList>
    </citation>
    <scope>NUCLEOTIDE SEQUENCE</scope>
    <source>
        <tissue evidence="6">Salivary glands</tissue>
    </source>
</reference>
<dbReference type="PANTHER" id="PTHR24252:SF7">
    <property type="entry name" value="HYALIN"/>
    <property type="match status" value="1"/>
</dbReference>
<accession>U5EXE0</accession>
<keyword evidence="1" id="KW-1015">Disulfide bond</keyword>
<dbReference type="PROSITE" id="PS50240">
    <property type="entry name" value="TRYPSIN_DOM"/>
    <property type="match status" value="1"/>
</dbReference>
<keyword evidence="3" id="KW-0378">Hydrolase</keyword>
<dbReference type="AlphaFoldDB" id="U5EXE0"/>